<evidence type="ECO:0000259" key="3">
    <source>
        <dbReference type="SMART" id="SM00829"/>
    </source>
</evidence>
<dbReference type="InterPro" id="IPR013154">
    <property type="entry name" value="ADH-like_N"/>
</dbReference>
<keyword evidence="2" id="KW-0560">Oxidoreductase</keyword>
<dbReference type="GO" id="GO:0070402">
    <property type="term" value="F:NADPH binding"/>
    <property type="evidence" value="ECO:0007669"/>
    <property type="project" value="TreeGrafter"/>
</dbReference>
<dbReference type="SMART" id="SM00829">
    <property type="entry name" value="PKS_ER"/>
    <property type="match status" value="1"/>
</dbReference>
<dbReference type="CDD" id="cd05276">
    <property type="entry name" value="p53_inducible_oxidoreductase"/>
    <property type="match status" value="1"/>
</dbReference>
<dbReference type="InterPro" id="IPR036291">
    <property type="entry name" value="NAD(P)-bd_dom_sf"/>
</dbReference>
<dbReference type="Pfam" id="PF08240">
    <property type="entry name" value="ADH_N"/>
    <property type="match status" value="1"/>
</dbReference>
<dbReference type="Proteomes" id="UP000587527">
    <property type="component" value="Unassembled WGS sequence"/>
</dbReference>
<name>A0A841BW41_9ACTN</name>
<evidence type="ECO:0000313" key="5">
    <source>
        <dbReference type="Proteomes" id="UP000587527"/>
    </source>
</evidence>
<reference evidence="4 5" key="1">
    <citation type="submission" date="2020-08" db="EMBL/GenBank/DDBJ databases">
        <title>Sequencing the genomes of 1000 actinobacteria strains.</title>
        <authorList>
            <person name="Klenk H.-P."/>
        </authorList>
    </citation>
    <scope>NUCLEOTIDE SEQUENCE [LARGE SCALE GENOMIC DNA]</scope>
    <source>
        <strain evidence="4 5">DSM 45362</strain>
    </source>
</reference>
<dbReference type="NCBIfam" id="TIGR02824">
    <property type="entry name" value="quinone_pig3"/>
    <property type="match status" value="1"/>
</dbReference>
<dbReference type="InterPro" id="IPR011032">
    <property type="entry name" value="GroES-like_sf"/>
</dbReference>
<dbReference type="RefSeq" id="WP_184839003.1">
    <property type="nucleotide sequence ID" value="NZ_JACHMN010000002.1"/>
</dbReference>
<dbReference type="Gene3D" id="3.90.180.10">
    <property type="entry name" value="Medium-chain alcohol dehydrogenases, catalytic domain"/>
    <property type="match status" value="1"/>
</dbReference>
<gene>
    <name evidence="4" type="ORF">F4553_004522</name>
</gene>
<organism evidence="4 5">
    <name type="scientific">Allocatelliglobosispora scoriae</name>
    <dbReference type="NCBI Taxonomy" id="643052"/>
    <lineage>
        <taxon>Bacteria</taxon>
        <taxon>Bacillati</taxon>
        <taxon>Actinomycetota</taxon>
        <taxon>Actinomycetes</taxon>
        <taxon>Micromonosporales</taxon>
        <taxon>Micromonosporaceae</taxon>
        <taxon>Allocatelliglobosispora</taxon>
    </lineage>
</organism>
<dbReference type="InterPro" id="IPR020843">
    <property type="entry name" value="ER"/>
</dbReference>
<proteinExistence type="predicted"/>
<keyword evidence="5" id="KW-1185">Reference proteome</keyword>
<evidence type="ECO:0000313" key="4">
    <source>
        <dbReference type="EMBL" id="MBB5871143.1"/>
    </source>
</evidence>
<dbReference type="Pfam" id="PF00107">
    <property type="entry name" value="ADH_zinc_N"/>
    <property type="match status" value="1"/>
</dbReference>
<keyword evidence="1" id="KW-0521">NADP</keyword>
<feature type="domain" description="Enoyl reductase (ER)" evidence="3">
    <location>
        <begin position="7"/>
        <end position="305"/>
    </location>
</feature>
<dbReference type="AlphaFoldDB" id="A0A841BW41"/>
<dbReference type="SUPFAM" id="SSF51735">
    <property type="entry name" value="NAD(P)-binding Rossmann-fold domains"/>
    <property type="match status" value="1"/>
</dbReference>
<dbReference type="Gene3D" id="3.40.50.720">
    <property type="entry name" value="NAD(P)-binding Rossmann-like Domain"/>
    <property type="match status" value="1"/>
</dbReference>
<dbReference type="InterPro" id="IPR013149">
    <property type="entry name" value="ADH-like_C"/>
</dbReference>
<comment type="caution">
    <text evidence="4">The sequence shown here is derived from an EMBL/GenBank/DDBJ whole genome shotgun (WGS) entry which is preliminary data.</text>
</comment>
<dbReference type="PANTHER" id="PTHR48106">
    <property type="entry name" value="QUINONE OXIDOREDUCTASE PIG3-RELATED"/>
    <property type="match status" value="1"/>
</dbReference>
<dbReference type="GO" id="GO:0016651">
    <property type="term" value="F:oxidoreductase activity, acting on NAD(P)H"/>
    <property type="evidence" value="ECO:0007669"/>
    <property type="project" value="TreeGrafter"/>
</dbReference>
<dbReference type="InterPro" id="IPR014189">
    <property type="entry name" value="Quinone_OxRdtase_PIG3"/>
</dbReference>
<protein>
    <submittedName>
        <fullName evidence="4">Putative PIG3 family NAD(P)H quinone oxidoreductase</fullName>
    </submittedName>
</protein>
<dbReference type="PANTHER" id="PTHR48106:SF8">
    <property type="entry name" value="OS02G0805600 PROTEIN"/>
    <property type="match status" value="1"/>
</dbReference>
<sequence>MTNPTPGSLIWEEVPDAAPAPGEVLIDVAAAGINRADLLQVAGKYPPPKGASPYPGMECSGVVATGSGRWRVGEEVCALLPGGGYATSTAVDAEHVLPIPKGVSLIDAAGLPEVACTVWSNLTMVAGLRAGETILIHGGGSGIGTFAIQYAKALGARVLTTARSEKHAALKALGADVTLDYRTDDFTGVGADVVLDIMGAAYLAKNLAALAGNGRLVVIGMQGGRSAELDLGTLLAKRASVFGTTLRSRPSAEKSAIVAGVERDVWPLIEAGAIRPVIDRTMPMTEAKAAQEVVASSDHLGKVLLTSSWGAGGSARG</sequence>
<dbReference type="SUPFAM" id="SSF50129">
    <property type="entry name" value="GroES-like"/>
    <property type="match status" value="1"/>
</dbReference>
<dbReference type="EMBL" id="JACHMN010000002">
    <property type="protein sequence ID" value="MBB5871143.1"/>
    <property type="molecule type" value="Genomic_DNA"/>
</dbReference>
<evidence type="ECO:0000256" key="1">
    <source>
        <dbReference type="ARBA" id="ARBA00022857"/>
    </source>
</evidence>
<evidence type="ECO:0000256" key="2">
    <source>
        <dbReference type="ARBA" id="ARBA00023002"/>
    </source>
</evidence>
<accession>A0A841BW41</accession>